<dbReference type="InterPro" id="IPR045886">
    <property type="entry name" value="ThiF/MoeB/HesA"/>
</dbReference>
<gene>
    <name evidence="14" type="ORF">SAMN05216480_10445</name>
</gene>
<dbReference type="EC" id="2.7.7.80" evidence="8"/>
<name>A0A1I7GAX3_9FLAO</name>
<dbReference type="GO" id="GO:0005829">
    <property type="term" value="C:cytosol"/>
    <property type="evidence" value="ECO:0007669"/>
    <property type="project" value="TreeGrafter"/>
</dbReference>
<dbReference type="Gene3D" id="3.40.250.10">
    <property type="entry name" value="Rhodanese-like domain"/>
    <property type="match status" value="1"/>
</dbReference>
<dbReference type="GO" id="GO:0004792">
    <property type="term" value="F:thiosulfate-cyanide sulfurtransferase activity"/>
    <property type="evidence" value="ECO:0007669"/>
    <property type="project" value="TreeGrafter"/>
</dbReference>
<dbReference type="Gene3D" id="3.40.50.720">
    <property type="entry name" value="NAD(P)-binding Rossmann-like Domain"/>
    <property type="match status" value="1"/>
</dbReference>
<dbReference type="InterPro" id="IPR036873">
    <property type="entry name" value="Rhodanese-like_dom_sf"/>
</dbReference>
<proteinExistence type="inferred from homology"/>
<evidence type="ECO:0000256" key="2">
    <source>
        <dbReference type="ARBA" id="ARBA00022679"/>
    </source>
</evidence>
<dbReference type="Proteomes" id="UP000199138">
    <property type="component" value="Unassembled WGS sequence"/>
</dbReference>
<dbReference type="GO" id="GO:0008146">
    <property type="term" value="F:sulfotransferase activity"/>
    <property type="evidence" value="ECO:0007669"/>
    <property type="project" value="TreeGrafter"/>
</dbReference>
<dbReference type="CDD" id="cd00158">
    <property type="entry name" value="RHOD"/>
    <property type="match status" value="1"/>
</dbReference>
<feature type="domain" description="Rhodanese" evidence="13">
    <location>
        <begin position="266"/>
        <end position="328"/>
    </location>
</feature>
<comment type="catalytic activity">
    <reaction evidence="5">
        <text>[molybdopterin-synthase sulfur-carrier protein]-C-terminal Gly-Gly + ATP + H(+) = [molybdopterin-synthase sulfur-carrier protein]-C-terminal Gly-Gly-AMP + diphosphate</text>
        <dbReference type="Rhea" id="RHEA:43616"/>
        <dbReference type="Rhea" id="RHEA-COMP:12159"/>
        <dbReference type="Rhea" id="RHEA-COMP:12202"/>
        <dbReference type="ChEBI" id="CHEBI:15378"/>
        <dbReference type="ChEBI" id="CHEBI:30616"/>
        <dbReference type="ChEBI" id="CHEBI:33019"/>
        <dbReference type="ChEBI" id="CHEBI:90618"/>
        <dbReference type="ChEBI" id="CHEBI:90778"/>
        <dbReference type="EC" id="2.7.7.80"/>
    </reaction>
</comment>
<dbReference type="GO" id="GO:0061605">
    <property type="term" value="F:molybdopterin-synthase adenylyltransferase activity"/>
    <property type="evidence" value="ECO:0007669"/>
    <property type="project" value="UniProtKB-EC"/>
</dbReference>
<evidence type="ECO:0000256" key="8">
    <source>
        <dbReference type="ARBA" id="ARBA00066884"/>
    </source>
</evidence>
<dbReference type="SMART" id="SM00450">
    <property type="entry name" value="RHOD"/>
    <property type="match status" value="1"/>
</dbReference>
<keyword evidence="2 14" id="KW-0808">Transferase</keyword>
<accession>A0A1I7GAX3</accession>
<keyword evidence="14" id="KW-0548">Nucleotidyltransferase</keyword>
<comment type="function">
    <text evidence="6">Catalyzes the adenylation by ATP of the carboxyl group of the C-terminal glycine of sulfur carrier protein MoaD.</text>
</comment>
<keyword evidence="15" id="KW-1185">Reference proteome</keyword>
<evidence type="ECO:0000256" key="7">
    <source>
        <dbReference type="ARBA" id="ARBA00063809"/>
    </source>
</evidence>
<evidence type="ECO:0000256" key="9">
    <source>
        <dbReference type="ARBA" id="ARBA00073635"/>
    </source>
</evidence>
<dbReference type="Pfam" id="PF00899">
    <property type="entry name" value="ThiF"/>
    <property type="match status" value="1"/>
</dbReference>
<evidence type="ECO:0000256" key="3">
    <source>
        <dbReference type="ARBA" id="ARBA00022741"/>
    </source>
</evidence>
<comment type="subunit">
    <text evidence="7">Homodimer. Forms a stable heterotetrameric complex of 2 MoeB and 2 MoaD during adenylation of MoaD.</text>
</comment>
<evidence type="ECO:0000313" key="15">
    <source>
        <dbReference type="Proteomes" id="UP000199138"/>
    </source>
</evidence>
<evidence type="ECO:0000256" key="5">
    <source>
        <dbReference type="ARBA" id="ARBA00052218"/>
    </source>
</evidence>
<dbReference type="PANTHER" id="PTHR10953">
    <property type="entry name" value="UBIQUITIN-ACTIVATING ENZYME E1"/>
    <property type="match status" value="1"/>
</dbReference>
<evidence type="ECO:0000256" key="12">
    <source>
        <dbReference type="ARBA" id="ARBA00078531"/>
    </source>
</evidence>
<dbReference type="OrthoDB" id="9804286at2"/>
<dbReference type="InterPro" id="IPR035985">
    <property type="entry name" value="Ubiquitin-activating_enz"/>
</dbReference>
<evidence type="ECO:0000259" key="13">
    <source>
        <dbReference type="PROSITE" id="PS50206"/>
    </source>
</evidence>
<dbReference type="GO" id="GO:0005524">
    <property type="term" value="F:ATP binding"/>
    <property type="evidence" value="ECO:0007669"/>
    <property type="project" value="UniProtKB-KW"/>
</dbReference>
<evidence type="ECO:0000256" key="4">
    <source>
        <dbReference type="ARBA" id="ARBA00022840"/>
    </source>
</evidence>
<sequence>MIASNTYYSRQLQLEGIGEQGQAKLQAAKVLIIGAGGLGCPILQYLATAGIGTLGIVDADAVSVSNLHRQILYTTADVGEFKVLAAKKRLEAMNPFIKIETYTEMLSTSNAVALFSEYDIIVDGSDNFATRYLVNDAAVLTQKPVVMGSIFQYEGQVTVYNYKNGPTYRCLYPEAPAAGSVPNCATIGVLGVLPGMVGCVQANEVLKLICHYGKPLSGSLWTLDSRNMQTLIFQYEKNKTLSINRLQENYNNDCSVLPEITWETLEKQSIPLLDVRTMEEYKAGHLEALHIPLQELETEKAQLENFESLAVYCQSGIRSRKAVALLQAWYPGLKVYSVQGGLASKGTL</sequence>
<evidence type="ECO:0000313" key="14">
    <source>
        <dbReference type="EMBL" id="SFU45565.1"/>
    </source>
</evidence>
<evidence type="ECO:0000256" key="10">
    <source>
        <dbReference type="ARBA" id="ARBA00075110"/>
    </source>
</evidence>
<dbReference type="PANTHER" id="PTHR10953:SF102">
    <property type="entry name" value="ADENYLYLTRANSFERASE AND SULFURTRANSFERASE MOCS3"/>
    <property type="match status" value="1"/>
</dbReference>
<dbReference type="InterPro" id="IPR000594">
    <property type="entry name" value="ThiF_NAD_FAD-bd"/>
</dbReference>
<evidence type="ECO:0000256" key="6">
    <source>
        <dbReference type="ARBA" id="ARBA00055169"/>
    </source>
</evidence>
<protein>
    <recommendedName>
        <fullName evidence="9">Molybdopterin-synthase adenylyltransferase</fullName>
        <ecNumber evidence="8">2.7.7.80</ecNumber>
    </recommendedName>
    <alternativeName>
        <fullName evidence="12">MoaD protein adenylase</fullName>
    </alternativeName>
    <alternativeName>
        <fullName evidence="10">Molybdopterin-converting factor subunit 1 adenylase</fullName>
    </alternativeName>
    <alternativeName>
        <fullName evidence="11">Sulfur carrier protein MoaD adenylyltransferase</fullName>
    </alternativeName>
</protein>
<comment type="similarity">
    <text evidence="1">Belongs to the HesA/MoeB/ThiF family.</text>
</comment>
<dbReference type="InterPro" id="IPR001763">
    <property type="entry name" value="Rhodanese-like_dom"/>
</dbReference>
<dbReference type="RefSeq" id="WP_093024516.1">
    <property type="nucleotide sequence ID" value="NZ_FPBK01000004.1"/>
</dbReference>
<dbReference type="SUPFAM" id="SSF69572">
    <property type="entry name" value="Activating enzymes of the ubiquitin-like proteins"/>
    <property type="match status" value="1"/>
</dbReference>
<dbReference type="CDD" id="cd00757">
    <property type="entry name" value="ThiF_MoeB_HesA_family"/>
    <property type="match status" value="1"/>
</dbReference>
<dbReference type="STRING" id="1224947.SAMN05216480_10445"/>
<keyword evidence="4" id="KW-0067">ATP-binding</keyword>
<dbReference type="EMBL" id="FPBK01000004">
    <property type="protein sequence ID" value="SFU45565.1"/>
    <property type="molecule type" value="Genomic_DNA"/>
</dbReference>
<keyword evidence="3" id="KW-0547">Nucleotide-binding</keyword>
<organism evidence="14 15">
    <name type="scientific">Pustulibacterium marinum</name>
    <dbReference type="NCBI Taxonomy" id="1224947"/>
    <lineage>
        <taxon>Bacteria</taxon>
        <taxon>Pseudomonadati</taxon>
        <taxon>Bacteroidota</taxon>
        <taxon>Flavobacteriia</taxon>
        <taxon>Flavobacteriales</taxon>
        <taxon>Flavobacteriaceae</taxon>
        <taxon>Pustulibacterium</taxon>
    </lineage>
</organism>
<evidence type="ECO:0000256" key="1">
    <source>
        <dbReference type="ARBA" id="ARBA00009919"/>
    </source>
</evidence>
<dbReference type="GO" id="GO:0008641">
    <property type="term" value="F:ubiquitin-like modifier activating enzyme activity"/>
    <property type="evidence" value="ECO:0007669"/>
    <property type="project" value="InterPro"/>
</dbReference>
<dbReference type="AlphaFoldDB" id="A0A1I7GAX3"/>
<reference evidence="15" key="1">
    <citation type="submission" date="2016-10" db="EMBL/GenBank/DDBJ databases">
        <authorList>
            <person name="Varghese N."/>
            <person name="Submissions S."/>
        </authorList>
    </citation>
    <scope>NUCLEOTIDE SEQUENCE [LARGE SCALE GENOMIC DNA]</scope>
    <source>
        <strain evidence="15">CGMCC 1.12333</strain>
    </source>
</reference>
<dbReference type="Pfam" id="PF00581">
    <property type="entry name" value="Rhodanese"/>
    <property type="match status" value="1"/>
</dbReference>
<dbReference type="FunFam" id="3.40.50.720:FF:000033">
    <property type="entry name" value="Adenylyltransferase and sulfurtransferase MOCS3"/>
    <property type="match status" value="1"/>
</dbReference>
<dbReference type="PROSITE" id="PS50206">
    <property type="entry name" value="RHODANESE_3"/>
    <property type="match status" value="1"/>
</dbReference>
<evidence type="ECO:0000256" key="11">
    <source>
        <dbReference type="ARBA" id="ARBA00075328"/>
    </source>
</evidence>